<dbReference type="Gene3D" id="3.40.50.1000">
    <property type="entry name" value="HAD superfamily/HAD-like"/>
    <property type="match status" value="1"/>
</dbReference>
<dbReference type="PROSITE" id="PS00154">
    <property type="entry name" value="ATPASE_E1_E2"/>
    <property type="match status" value="1"/>
</dbReference>
<protein>
    <recommendedName>
        <fullName evidence="11">Cation-transporting P-type ATPase B</fullName>
    </recommendedName>
</protein>
<dbReference type="Pfam" id="PF00702">
    <property type="entry name" value="Hydrolase"/>
    <property type="match status" value="1"/>
</dbReference>
<dbReference type="PANTHER" id="PTHR43520">
    <property type="entry name" value="ATP7, ISOFORM B"/>
    <property type="match status" value="1"/>
</dbReference>
<evidence type="ECO:0000256" key="7">
    <source>
        <dbReference type="ARBA" id="ARBA00022967"/>
    </source>
</evidence>
<feature type="transmembrane region" description="Helical" evidence="12">
    <location>
        <begin position="366"/>
        <end position="388"/>
    </location>
</feature>
<dbReference type="SUPFAM" id="SSF81665">
    <property type="entry name" value="Calcium ATPase, transmembrane domain M"/>
    <property type="match status" value="1"/>
</dbReference>
<dbReference type="InterPro" id="IPR001757">
    <property type="entry name" value="P_typ_ATPase"/>
</dbReference>
<dbReference type="AlphaFoldDB" id="A0A2Y8ZT90"/>
<dbReference type="CDD" id="cd02094">
    <property type="entry name" value="P-type_ATPase_Cu-like"/>
    <property type="match status" value="1"/>
</dbReference>
<comment type="subcellular location">
    <subcellularLocation>
        <location evidence="1">Cell membrane</location>
        <topology evidence="1">Multi-pass membrane protein</topology>
    </subcellularLocation>
</comment>
<accession>A0A2Y8ZT90</accession>
<feature type="transmembrane region" description="Helical" evidence="12">
    <location>
        <begin position="136"/>
        <end position="158"/>
    </location>
</feature>
<feature type="transmembrane region" description="Helical" evidence="12">
    <location>
        <begin position="400"/>
        <end position="421"/>
    </location>
</feature>
<dbReference type="InterPro" id="IPR059000">
    <property type="entry name" value="ATPase_P-type_domA"/>
</dbReference>
<evidence type="ECO:0000256" key="4">
    <source>
        <dbReference type="ARBA" id="ARBA00022723"/>
    </source>
</evidence>
<dbReference type="GO" id="GO:0005886">
    <property type="term" value="C:plasma membrane"/>
    <property type="evidence" value="ECO:0007669"/>
    <property type="project" value="UniProtKB-SubCell"/>
</dbReference>
<organism evidence="14 15">
    <name type="scientific">Branchiibius hedensis</name>
    <dbReference type="NCBI Taxonomy" id="672460"/>
    <lineage>
        <taxon>Bacteria</taxon>
        <taxon>Bacillati</taxon>
        <taxon>Actinomycetota</taxon>
        <taxon>Actinomycetes</taxon>
        <taxon>Micrococcales</taxon>
        <taxon>Dermacoccaceae</taxon>
        <taxon>Branchiibius</taxon>
    </lineage>
</organism>
<feature type="transmembrane region" description="Helical" evidence="12">
    <location>
        <begin position="170"/>
        <end position="194"/>
    </location>
</feature>
<comment type="similarity">
    <text evidence="2 12">Belongs to the cation transport ATPase (P-type) (TC 3.A.3) family. Type IB subfamily.</text>
</comment>
<proteinExistence type="inferred from homology"/>
<evidence type="ECO:0000256" key="10">
    <source>
        <dbReference type="ARBA" id="ARBA00049360"/>
    </source>
</evidence>
<feature type="transmembrane region" description="Helical" evidence="12">
    <location>
        <begin position="726"/>
        <end position="744"/>
    </location>
</feature>
<dbReference type="NCBIfam" id="TIGR01511">
    <property type="entry name" value="ATPase-IB1_Cu"/>
    <property type="match status" value="1"/>
</dbReference>
<dbReference type="PROSITE" id="PS01047">
    <property type="entry name" value="HMA_1"/>
    <property type="match status" value="1"/>
</dbReference>
<evidence type="ECO:0000259" key="13">
    <source>
        <dbReference type="PROSITE" id="PS50846"/>
    </source>
</evidence>
<evidence type="ECO:0000256" key="11">
    <source>
        <dbReference type="ARBA" id="ARBA00074171"/>
    </source>
</evidence>
<evidence type="ECO:0000256" key="6">
    <source>
        <dbReference type="ARBA" id="ARBA00022840"/>
    </source>
</evidence>
<keyword evidence="5 12" id="KW-0547">Nucleotide-binding</keyword>
<dbReference type="Gene3D" id="3.40.1110.10">
    <property type="entry name" value="Calcium-transporting ATPase, cytoplasmic domain N"/>
    <property type="match status" value="1"/>
</dbReference>
<dbReference type="NCBIfam" id="TIGR01525">
    <property type="entry name" value="ATPase-IB_hvy"/>
    <property type="match status" value="1"/>
</dbReference>
<dbReference type="Proteomes" id="UP000250028">
    <property type="component" value="Unassembled WGS sequence"/>
</dbReference>
<dbReference type="InterPro" id="IPR023214">
    <property type="entry name" value="HAD_sf"/>
</dbReference>
<dbReference type="PROSITE" id="PS50846">
    <property type="entry name" value="HMA_2"/>
    <property type="match status" value="1"/>
</dbReference>
<feature type="transmembrane region" description="Helical" evidence="12">
    <location>
        <begin position="110"/>
        <end position="130"/>
    </location>
</feature>
<name>A0A2Y8ZT90_9MICO</name>
<dbReference type="InterPro" id="IPR008250">
    <property type="entry name" value="ATPase_P-typ_transduc_dom_A_sf"/>
</dbReference>
<gene>
    <name evidence="14" type="ORF">SAMN04489750_2967</name>
</gene>
<keyword evidence="9 12" id="KW-0472">Membrane</keyword>
<dbReference type="GO" id="GO:0055070">
    <property type="term" value="P:copper ion homeostasis"/>
    <property type="evidence" value="ECO:0007669"/>
    <property type="project" value="TreeGrafter"/>
</dbReference>
<feature type="domain" description="HMA" evidence="13">
    <location>
        <begin position="27"/>
        <end position="91"/>
    </location>
</feature>
<dbReference type="InterPro" id="IPR017969">
    <property type="entry name" value="Heavy-metal-associated_CS"/>
</dbReference>
<dbReference type="GO" id="GO:0005507">
    <property type="term" value="F:copper ion binding"/>
    <property type="evidence" value="ECO:0007669"/>
    <property type="project" value="TreeGrafter"/>
</dbReference>
<dbReference type="FunFam" id="3.30.70.100:FF:000005">
    <property type="entry name" value="Copper-exporting P-type ATPase A"/>
    <property type="match status" value="1"/>
</dbReference>
<evidence type="ECO:0000256" key="1">
    <source>
        <dbReference type="ARBA" id="ARBA00004651"/>
    </source>
</evidence>
<dbReference type="InterPro" id="IPR023298">
    <property type="entry name" value="ATPase_P-typ_TM_dom_sf"/>
</dbReference>
<evidence type="ECO:0000256" key="9">
    <source>
        <dbReference type="ARBA" id="ARBA00023136"/>
    </source>
</evidence>
<dbReference type="CDD" id="cd00371">
    <property type="entry name" value="HMA"/>
    <property type="match status" value="1"/>
</dbReference>
<keyword evidence="4 12" id="KW-0479">Metal-binding</keyword>
<dbReference type="Gene3D" id="2.70.150.10">
    <property type="entry name" value="Calcium-transporting ATPase, cytoplasmic transduction domain A"/>
    <property type="match status" value="1"/>
</dbReference>
<dbReference type="GO" id="GO:0005524">
    <property type="term" value="F:ATP binding"/>
    <property type="evidence" value="ECO:0007669"/>
    <property type="project" value="UniProtKB-UniRule"/>
</dbReference>
<evidence type="ECO:0000313" key="15">
    <source>
        <dbReference type="Proteomes" id="UP000250028"/>
    </source>
</evidence>
<keyword evidence="15" id="KW-1185">Reference proteome</keyword>
<keyword evidence="3 12" id="KW-0812">Transmembrane</keyword>
<dbReference type="GO" id="GO:0016887">
    <property type="term" value="F:ATP hydrolysis activity"/>
    <property type="evidence" value="ECO:0007669"/>
    <property type="project" value="InterPro"/>
</dbReference>
<feature type="transmembrane region" description="Helical" evidence="12">
    <location>
        <begin position="703"/>
        <end position="720"/>
    </location>
</feature>
<dbReference type="SUPFAM" id="SSF55008">
    <property type="entry name" value="HMA, heavy metal-associated domain"/>
    <property type="match status" value="1"/>
</dbReference>
<dbReference type="InterPro" id="IPR036163">
    <property type="entry name" value="HMA_dom_sf"/>
</dbReference>
<dbReference type="NCBIfam" id="TIGR01494">
    <property type="entry name" value="ATPase_P-type"/>
    <property type="match status" value="1"/>
</dbReference>
<keyword evidence="6 12" id="KW-0067">ATP-binding</keyword>
<reference evidence="15" key="1">
    <citation type="submission" date="2016-10" db="EMBL/GenBank/DDBJ databases">
        <authorList>
            <person name="Varghese N."/>
            <person name="Submissions S."/>
        </authorList>
    </citation>
    <scope>NUCLEOTIDE SEQUENCE [LARGE SCALE GENOMIC DNA]</scope>
    <source>
        <strain evidence="15">DSM 22951</strain>
    </source>
</reference>
<dbReference type="Pfam" id="PF00122">
    <property type="entry name" value="E1-E2_ATPase"/>
    <property type="match status" value="1"/>
</dbReference>
<dbReference type="InterPro" id="IPR027256">
    <property type="entry name" value="P-typ_ATPase_IB"/>
</dbReference>
<dbReference type="InterPro" id="IPR018303">
    <property type="entry name" value="ATPase_P-typ_P_site"/>
</dbReference>
<keyword evidence="8 12" id="KW-1133">Transmembrane helix</keyword>
<evidence type="ECO:0000313" key="14">
    <source>
        <dbReference type="EMBL" id="SSA35600.1"/>
    </source>
</evidence>
<dbReference type="SUPFAM" id="SSF56784">
    <property type="entry name" value="HAD-like"/>
    <property type="match status" value="1"/>
</dbReference>
<comment type="catalytic activity">
    <reaction evidence="10">
        <text>ATP + H2O = ADP + phosphate + H(+)</text>
        <dbReference type="Rhea" id="RHEA:13065"/>
        <dbReference type="ChEBI" id="CHEBI:15377"/>
        <dbReference type="ChEBI" id="CHEBI:15378"/>
        <dbReference type="ChEBI" id="CHEBI:30616"/>
        <dbReference type="ChEBI" id="CHEBI:43474"/>
        <dbReference type="ChEBI" id="CHEBI:456216"/>
    </reaction>
</comment>
<dbReference type="FunFam" id="2.70.150.10:FF:000002">
    <property type="entry name" value="Copper-transporting ATPase 1, putative"/>
    <property type="match status" value="1"/>
</dbReference>
<sequence>MLRGRRLPACRSDTPWGYYEDMAAVDQDIRLDIDGMTCASCAMRIEKKLNKIDGVQASVNYALGTASVHAPAQVPLEQLVQTVEAAGYGASLPRPASAPVDETHDLRRRLIITWVLAAPVIVVSMIPAWQFPGWQWVALALTVPVVLWGGWGFHRAAWKNLRHRTATMDTLVSVGTLAALAWSLYAMIFGHAGMIGMHHHFSVIVEPHEAADSIYLEAAAGVTAFLLLGRYLEARSKRAAGAAVQGLLQLTADEVLIERDGSSQTIPLSQLVVGDVFRVRPGDRVATDGVILDGRAGIDASAVTGESVPVEVGTGDRVIGGTLAAGGSLRVRATAVGADTELSRIAALVEQAQTGKASVQRLADKVAGIFVPVILVLALATLLGWWLLGGDLTRGFTAAVAVLVIACPCALGLATPVALLVGTGRGAQLGILIRGPQALERADAIGTVVLDKTGTLTDGRMSLVEVWAADGDEQHVRRVAASLEQGSAHPIATAICGGVTDPLPVRDFHSYDGAGVGGVVDGRPALLGRVGWLRQRGIDVPATVADRVDAQAGLGRTAVVLAVGGQVCGVLSVADQIRATSATAIRGFKALGLHPVMMTGDHQGVADAVALQLGIDEVYAGVLPQEKAAHVAALQRGGQQVAMVGDGVNDAAALATADLGIAMGSGADVASDAADLTLLRTDPVVAVDAVRLSRATLRIIRQNIAWAFAYNLAAVPLAMSGRLGPMVAGFAMAASSVLVVVNSLRLRSFR</sequence>
<dbReference type="InterPro" id="IPR006121">
    <property type="entry name" value="HMA_dom"/>
</dbReference>
<evidence type="ECO:0000256" key="2">
    <source>
        <dbReference type="ARBA" id="ARBA00006024"/>
    </source>
</evidence>
<evidence type="ECO:0000256" key="5">
    <source>
        <dbReference type="ARBA" id="ARBA00022741"/>
    </source>
</evidence>
<dbReference type="PRINTS" id="PR00119">
    <property type="entry name" value="CATATPASE"/>
</dbReference>
<dbReference type="InterPro" id="IPR023299">
    <property type="entry name" value="ATPase_P-typ_cyto_dom_N"/>
</dbReference>
<dbReference type="Gene3D" id="3.30.70.100">
    <property type="match status" value="1"/>
</dbReference>
<evidence type="ECO:0000256" key="8">
    <source>
        <dbReference type="ARBA" id="ARBA00022989"/>
    </source>
</evidence>
<feature type="transmembrane region" description="Helical" evidence="12">
    <location>
        <begin position="214"/>
        <end position="232"/>
    </location>
</feature>
<keyword evidence="12" id="KW-1003">Cell membrane</keyword>
<evidence type="ECO:0000256" key="12">
    <source>
        <dbReference type="RuleBase" id="RU362081"/>
    </source>
</evidence>
<dbReference type="PROSITE" id="PS01229">
    <property type="entry name" value="COF_2"/>
    <property type="match status" value="1"/>
</dbReference>
<evidence type="ECO:0000256" key="3">
    <source>
        <dbReference type="ARBA" id="ARBA00022692"/>
    </source>
</evidence>
<dbReference type="Pfam" id="PF00403">
    <property type="entry name" value="HMA"/>
    <property type="match status" value="1"/>
</dbReference>
<keyword evidence="7" id="KW-1278">Translocase</keyword>
<dbReference type="EMBL" id="UESZ01000001">
    <property type="protein sequence ID" value="SSA35600.1"/>
    <property type="molecule type" value="Genomic_DNA"/>
</dbReference>
<dbReference type="InterPro" id="IPR036412">
    <property type="entry name" value="HAD-like_sf"/>
</dbReference>
<dbReference type="GO" id="GO:0043682">
    <property type="term" value="F:P-type divalent copper transporter activity"/>
    <property type="evidence" value="ECO:0007669"/>
    <property type="project" value="TreeGrafter"/>
</dbReference>
<dbReference type="PANTHER" id="PTHR43520:SF8">
    <property type="entry name" value="P-TYPE CU(+) TRANSPORTER"/>
    <property type="match status" value="1"/>
</dbReference>
<dbReference type="SUPFAM" id="SSF81653">
    <property type="entry name" value="Calcium ATPase, transduction domain A"/>
    <property type="match status" value="1"/>
</dbReference>